<dbReference type="InterPro" id="IPR044925">
    <property type="entry name" value="His-Me_finger_sf"/>
</dbReference>
<reference evidence="2 3" key="1">
    <citation type="submission" date="2016-03" db="EMBL/GenBank/DDBJ databases">
        <title>Genome sequence of Providencia stuartii strain, isolated from the salivary glands of larval Lucilia sericata.</title>
        <authorList>
            <person name="Yuan Y."/>
            <person name="Zhang Y."/>
            <person name="Fu S."/>
            <person name="Crippen T.L."/>
            <person name="Visi D."/>
            <person name="Benbow M.E."/>
            <person name="Allen M."/>
            <person name="Tomberlin J.K."/>
            <person name="Sze S.-H."/>
            <person name="Tarone A.M."/>
        </authorList>
    </citation>
    <scope>NUCLEOTIDE SEQUENCE [LARGE SCALE GENOMIC DNA]</scope>
    <source>
        <strain evidence="2 3">Crippen</strain>
    </source>
</reference>
<evidence type="ECO:0000313" key="3">
    <source>
        <dbReference type="Proteomes" id="UP000179588"/>
    </source>
</evidence>
<evidence type="ECO:0000259" key="1">
    <source>
        <dbReference type="Pfam" id="PF13392"/>
    </source>
</evidence>
<dbReference type="EMBL" id="LVIE01000090">
    <property type="protein sequence ID" value="OHT24963.1"/>
    <property type="molecule type" value="Genomic_DNA"/>
</dbReference>
<keyword evidence="3" id="KW-1185">Reference proteome</keyword>
<protein>
    <recommendedName>
        <fullName evidence="1">HNH nuclease domain-containing protein</fullName>
    </recommendedName>
</protein>
<dbReference type="AlphaFoldDB" id="A0A1S1HUF1"/>
<evidence type="ECO:0000313" key="2">
    <source>
        <dbReference type="EMBL" id="OHT24963.1"/>
    </source>
</evidence>
<dbReference type="SUPFAM" id="SSF54060">
    <property type="entry name" value="His-Me finger endonucleases"/>
    <property type="match status" value="1"/>
</dbReference>
<comment type="caution">
    <text evidence="2">The sequence shown here is derived from an EMBL/GenBank/DDBJ whole genome shotgun (WGS) entry which is preliminary data.</text>
</comment>
<sequence>MTRFTHTDAMCDWMRQNYLLPLDKLTLAFNKKFNCSRSKDAMNSFRKRLKLKTGRSGAFIKGHIPVNKGKKGLTRANSRSFKKNNIPHNYQPIGTEVITTDGYIKVKVGHPRKWKHKHILVWEEHNGQVPKGHVIKFIDGNPLNCNIENLMSITRSEHGVINRFYANAPEEYQDAVLQLARLKIAIRSKETKRQDQC</sequence>
<dbReference type="Pfam" id="PF13392">
    <property type="entry name" value="HNH_3"/>
    <property type="match status" value="1"/>
</dbReference>
<proteinExistence type="predicted"/>
<dbReference type="InterPro" id="IPR003615">
    <property type="entry name" value="HNH_nuc"/>
</dbReference>
<gene>
    <name evidence="2" type="ORF">A3Q29_16320</name>
</gene>
<feature type="domain" description="HNH nuclease" evidence="1">
    <location>
        <begin position="115"/>
        <end position="159"/>
    </location>
</feature>
<dbReference type="Proteomes" id="UP000179588">
    <property type="component" value="Unassembled WGS sequence"/>
</dbReference>
<organism evidence="2 3">
    <name type="scientific">Providencia stuartii</name>
    <dbReference type="NCBI Taxonomy" id="588"/>
    <lineage>
        <taxon>Bacteria</taxon>
        <taxon>Pseudomonadati</taxon>
        <taxon>Pseudomonadota</taxon>
        <taxon>Gammaproteobacteria</taxon>
        <taxon>Enterobacterales</taxon>
        <taxon>Morganellaceae</taxon>
        <taxon>Providencia</taxon>
    </lineage>
</organism>
<dbReference type="Gene3D" id="3.90.75.20">
    <property type="match status" value="1"/>
</dbReference>
<accession>A0A1S1HUF1</accession>
<name>A0A1S1HUF1_PROST</name>